<gene>
    <name evidence="1" type="ORF">PPRIM_AZ9-3.1.T1370089</name>
</gene>
<reference evidence="1" key="1">
    <citation type="submission" date="2021-01" db="EMBL/GenBank/DDBJ databases">
        <authorList>
            <consortium name="Genoscope - CEA"/>
            <person name="William W."/>
        </authorList>
    </citation>
    <scope>NUCLEOTIDE SEQUENCE</scope>
</reference>
<comment type="caution">
    <text evidence="1">The sequence shown here is derived from an EMBL/GenBank/DDBJ whole genome shotgun (WGS) entry which is preliminary data.</text>
</comment>
<protein>
    <submittedName>
        <fullName evidence="1">Uncharacterized protein</fullName>
    </submittedName>
</protein>
<name>A0A8S1PZ29_PARPR</name>
<dbReference type="OMA" id="FLEHTFD"/>
<proteinExistence type="predicted"/>
<keyword evidence="2" id="KW-1185">Reference proteome</keyword>
<sequence length="387" mass="46090">MGNSQKNDEKLISTVWLGVNDDWTSIMKEKLSRISEEWSVPLIKCLDRFVQKEQKNFRHKMKLILTKTMKDEQYDKLFQQSFVFLKNNEYLRQDFQSSTGISDLTISTNYNSIGKINESQSISSKILDSMYPENQNSQLQQFYVFLSCINDVLSNQKHPFIYIMNFFKEWASNQLIRMKDPQNTIHQLKLKLQKFQISSDIFLHFLIFSLNEYLGDFGDDINEDGPYKYIKDKQNYFNLFLEHTFDDTLTSHLMDVLNYLHKNNNNNFIQKIKHIRSKPDFFEIPKKYQTQEKPFIQEISCLNEAQQLKRPATIFCCFTKTYLMIKDRLTRSASNFLFFQVTNFVIVHSNIQNFYALLHLLEIFYSNSIILLKYNQSLEFIQNIIIS</sequence>
<dbReference type="Proteomes" id="UP000688137">
    <property type="component" value="Unassembled WGS sequence"/>
</dbReference>
<dbReference type="AlphaFoldDB" id="A0A8S1PZ29"/>
<accession>A0A8S1PZ29</accession>
<dbReference type="EMBL" id="CAJJDM010000140">
    <property type="protein sequence ID" value="CAD8108496.1"/>
    <property type="molecule type" value="Genomic_DNA"/>
</dbReference>
<organism evidence="1 2">
    <name type="scientific">Paramecium primaurelia</name>
    <dbReference type="NCBI Taxonomy" id="5886"/>
    <lineage>
        <taxon>Eukaryota</taxon>
        <taxon>Sar</taxon>
        <taxon>Alveolata</taxon>
        <taxon>Ciliophora</taxon>
        <taxon>Intramacronucleata</taxon>
        <taxon>Oligohymenophorea</taxon>
        <taxon>Peniculida</taxon>
        <taxon>Parameciidae</taxon>
        <taxon>Paramecium</taxon>
    </lineage>
</organism>
<evidence type="ECO:0000313" key="1">
    <source>
        <dbReference type="EMBL" id="CAD8108496.1"/>
    </source>
</evidence>
<evidence type="ECO:0000313" key="2">
    <source>
        <dbReference type="Proteomes" id="UP000688137"/>
    </source>
</evidence>